<feature type="transmembrane region" description="Helical" evidence="22">
    <location>
        <begin position="106"/>
        <end position="127"/>
    </location>
</feature>
<proteinExistence type="inferred from homology"/>
<dbReference type="PANTHER" id="PTHR34299">
    <property type="entry name" value="DIACYLGLYCEROL KINASE"/>
    <property type="match status" value="1"/>
</dbReference>
<keyword evidence="19" id="KW-0594">Phospholipid biosynthesis</keyword>
<keyword evidence="15" id="KW-0460">Magnesium</keyword>
<dbReference type="GO" id="GO:0006654">
    <property type="term" value="P:phosphatidic acid biosynthetic process"/>
    <property type="evidence" value="ECO:0007669"/>
    <property type="project" value="InterPro"/>
</dbReference>
<keyword evidence="6" id="KW-1003">Cell membrane</keyword>
<evidence type="ECO:0000256" key="10">
    <source>
        <dbReference type="ARBA" id="ARBA00022692"/>
    </source>
</evidence>
<comment type="subcellular location">
    <subcellularLocation>
        <location evidence="2">Cell inner membrane</location>
        <topology evidence="2">Multi-pass membrane protein</topology>
    </subcellularLocation>
</comment>
<evidence type="ECO:0000256" key="20">
    <source>
        <dbReference type="ARBA" id="ARBA00023264"/>
    </source>
</evidence>
<evidence type="ECO:0000256" key="22">
    <source>
        <dbReference type="SAM" id="Phobius"/>
    </source>
</evidence>
<dbReference type="PANTHER" id="PTHR34299:SF1">
    <property type="entry name" value="DIACYLGLYCEROL KINASE"/>
    <property type="match status" value="1"/>
</dbReference>
<dbReference type="PROSITE" id="PS01069">
    <property type="entry name" value="DAGK_PROKAR"/>
    <property type="match status" value="1"/>
</dbReference>
<evidence type="ECO:0000256" key="3">
    <source>
        <dbReference type="ARBA" id="ARBA00005967"/>
    </source>
</evidence>
<keyword evidence="10 22" id="KW-0812">Transmembrane</keyword>
<dbReference type="GO" id="GO:0005886">
    <property type="term" value="C:plasma membrane"/>
    <property type="evidence" value="ECO:0007669"/>
    <property type="project" value="UniProtKB-SubCell"/>
</dbReference>
<evidence type="ECO:0000256" key="7">
    <source>
        <dbReference type="ARBA" id="ARBA00022516"/>
    </source>
</evidence>
<evidence type="ECO:0000256" key="14">
    <source>
        <dbReference type="ARBA" id="ARBA00022840"/>
    </source>
</evidence>
<feature type="transmembrane region" description="Helical" evidence="22">
    <location>
        <begin position="64"/>
        <end position="85"/>
    </location>
</feature>
<evidence type="ECO:0000256" key="6">
    <source>
        <dbReference type="ARBA" id="ARBA00022475"/>
    </source>
</evidence>
<evidence type="ECO:0000256" key="15">
    <source>
        <dbReference type="ARBA" id="ARBA00022842"/>
    </source>
</evidence>
<reference evidence="23" key="1">
    <citation type="submission" date="2018-07" db="EMBL/GenBank/DDBJ databases">
        <authorList>
            <person name="Quirk P.G."/>
            <person name="Krulwich T.A."/>
        </authorList>
    </citation>
    <scope>NUCLEOTIDE SEQUENCE</scope>
</reference>
<evidence type="ECO:0000256" key="11">
    <source>
        <dbReference type="ARBA" id="ARBA00022723"/>
    </source>
</evidence>
<dbReference type="Gene3D" id="1.10.287.3610">
    <property type="match status" value="1"/>
</dbReference>
<evidence type="ECO:0000256" key="12">
    <source>
        <dbReference type="ARBA" id="ARBA00022741"/>
    </source>
</evidence>
<keyword evidence="16 22" id="KW-1133">Transmembrane helix</keyword>
<evidence type="ECO:0000256" key="19">
    <source>
        <dbReference type="ARBA" id="ARBA00023209"/>
    </source>
</evidence>
<comment type="cofactor">
    <cofactor evidence="1">
        <name>Mg(2+)</name>
        <dbReference type="ChEBI" id="CHEBI:18420"/>
    </cofactor>
</comment>
<evidence type="ECO:0000256" key="5">
    <source>
        <dbReference type="ARBA" id="ARBA00017575"/>
    </source>
</evidence>
<comment type="similarity">
    <text evidence="3">Belongs to the bacterial diacylglycerol kinase family.</text>
</comment>
<keyword evidence="13 23" id="KW-0418">Kinase</keyword>
<dbReference type="EMBL" id="UIDG01000348">
    <property type="protein sequence ID" value="SUS07317.1"/>
    <property type="molecule type" value="Genomic_DNA"/>
</dbReference>
<dbReference type="CDD" id="cd14264">
    <property type="entry name" value="DAGK_IM"/>
    <property type="match status" value="1"/>
</dbReference>
<dbReference type="InterPro" id="IPR036945">
    <property type="entry name" value="DAGK_sf"/>
</dbReference>
<accession>A0A380TH24</accession>
<keyword evidence="18 22" id="KW-0472">Membrane</keyword>
<keyword evidence="8" id="KW-0997">Cell inner membrane</keyword>
<keyword evidence="11" id="KW-0479">Metal-binding</keyword>
<dbReference type="GO" id="GO:0005524">
    <property type="term" value="F:ATP binding"/>
    <property type="evidence" value="ECO:0007669"/>
    <property type="project" value="UniProtKB-KW"/>
</dbReference>
<dbReference type="Pfam" id="PF01219">
    <property type="entry name" value="DAGK_prokar"/>
    <property type="match status" value="1"/>
</dbReference>
<keyword evidence="9 23" id="KW-0808">Transferase</keyword>
<keyword evidence="12" id="KW-0547">Nucleotide-binding</keyword>
<dbReference type="InterPro" id="IPR000829">
    <property type="entry name" value="DAGK"/>
</dbReference>
<dbReference type="InterPro" id="IPR033718">
    <property type="entry name" value="DAGK_prok"/>
</dbReference>
<name>A0A380TH24_9ZZZZ</name>
<protein>
    <recommendedName>
        <fullName evidence="5">Diacylglycerol kinase</fullName>
        <ecNumber evidence="4">2.7.1.107</ecNumber>
    </recommendedName>
    <alternativeName>
        <fullName evidence="21">Diglyceride kinase</fullName>
    </alternativeName>
</protein>
<keyword evidence="7" id="KW-0444">Lipid biosynthesis</keyword>
<evidence type="ECO:0000256" key="18">
    <source>
        <dbReference type="ARBA" id="ARBA00023136"/>
    </source>
</evidence>
<dbReference type="AlphaFoldDB" id="A0A380TH24"/>
<evidence type="ECO:0000313" key="23">
    <source>
        <dbReference type="EMBL" id="SUS07317.1"/>
    </source>
</evidence>
<dbReference type="GO" id="GO:0046872">
    <property type="term" value="F:metal ion binding"/>
    <property type="evidence" value="ECO:0007669"/>
    <property type="project" value="UniProtKB-KW"/>
</dbReference>
<dbReference type="EC" id="2.7.1.107" evidence="4"/>
<evidence type="ECO:0000256" key="9">
    <source>
        <dbReference type="ARBA" id="ARBA00022679"/>
    </source>
</evidence>
<keyword evidence="14" id="KW-0067">ATP-binding</keyword>
<sequence>MQERSPFKSRGGLERLRAAVKYSLNGFRQAWHEEAAFRQELMLFGVLLPVALVVPVTIVERIVLVSSAVLVLVVELLNSAIEAVVDRVSFDRHELSQRAKDLGSAAVMLSLLVAGFCWLAILGPLVVDLAEW</sequence>
<evidence type="ECO:0000256" key="4">
    <source>
        <dbReference type="ARBA" id="ARBA00012133"/>
    </source>
</evidence>
<evidence type="ECO:0000256" key="13">
    <source>
        <dbReference type="ARBA" id="ARBA00022777"/>
    </source>
</evidence>
<evidence type="ECO:0000256" key="16">
    <source>
        <dbReference type="ARBA" id="ARBA00022989"/>
    </source>
</evidence>
<evidence type="ECO:0000256" key="2">
    <source>
        <dbReference type="ARBA" id="ARBA00004429"/>
    </source>
</evidence>
<organism evidence="23">
    <name type="scientific">metagenome</name>
    <dbReference type="NCBI Taxonomy" id="256318"/>
    <lineage>
        <taxon>unclassified sequences</taxon>
        <taxon>metagenomes</taxon>
    </lineage>
</organism>
<evidence type="ECO:0000256" key="1">
    <source>
        <dbReference type="ARBA" id="ARBA00001946"/>
    </source>
</evidence>
<evidence type="ECO:0000256" key="17">
    <source>
        <dbReference type="ARBA" id="ARBA00023098"/>
    </source>
</evidence>
<evidence type="ECO:0000256" key="8">
    <source>
        <dbReference type="ARBA" id="ARBA00022519"/>
    </source>
</evidence>
<dbReference type="GO" id="GO:0004143">
    <property type="term" value="F:ATP-dependent diacylglycerol kinase activity"/>
    <property type="evidence" value="ECO:0007669"/>
    <property type="project" value="UniProtKB-EC"/>
</dbReference>
<keyword evidence="20" id="KW-1208">Phospholipid metabolism</keyword>
<feature type="transmembrane region" description="Helical" evidence="22">
    <location>
        <begin position="41"/>
        <end position="58"/>
    </location>
</feature>
<keyword evidence="17" id="KW-0443">Lipid metabolism</keyword>
<evidence type="ECO:0000256" key="21">
    <source>
        <dbReference type="ARBA" id="ARBA00031546"/>
    </source>
</evidence>
<gene>
    <name evidence="23" type="primary">dgkA</name>
    <name evidence="23" type="ORF">DF3PB_4110003</name>
</gene>